<dbReference type="GO" id="GO:0005829">
    <property type="term" value="C:cytosol"/>
    <property type="evidence" value="ECO:0007669"/>
    <property type="project" value="TreeGrafter"/>
</dbReference>
<dbReference type="PANTHER" id="PTHR11365:SF23">
    <property type="entry name" value="HYPOTHETICAL 5-OXOPROLINASE (EUROFUNG)-RELATED"/>
    <property type="match status" value="1"/>
</dbReference>
<dbReference type="InterPro" id="IPR003692">
    <property type="entry name" value="Hydantoinase_B"/>
</dbReference>
<accession>A0A5B2TDM5</accession>
<dbReference type="EMBL" id="VUKA01000011">
    <property type="protein sequence ID" value="KAA2212145.1"/>
    <property type="molecule type" value="Genomic_DNA"/>
</dbReference>
<dbReference type="Proteomes" id="UP000322110">
    <property type="component" value="Unassembled WGS sequence"/>
</dbReference>
<dbReference type="OrthoDB" id="9761586at2"/>
<gene>
    <name evidence="2" type="ORF">F0Q34_16690</name>
</gene>
<reference evidence="2 3" key="1">
    <citation type="journal article" date="2015" name="Int. J. Syst. Evol. Microbiol.">
        <title>Roseomonas oryzae sp. nov., isolated from paddy rhizosphere soil.</title>
        <authorList>
            <person name="Ramaprasad E.V."/>
            <person name="Sasikala Ch."/>
            <person name="Ramana Ch.V."/>
        </authorList>
    </citation>
    <scope>NUCLEOTIDE SEQUENCE [LARGE SCALE GENOMIC DNA]</scope>
    <source>
        <strain evidence="2 3">KCTC 42542</strain>
    </source>
</reference>
<dbReference type="Pfam" id="PF02538">
    <property type="entry name" value="Hydantoinase_B"/>
    <property type="match status" value="1"/>
</dbReference>
<keyword evidence="3" id="KW-1185">Reference proteome</keyword>
<organism evidence="2 3">
    <name type="scientific">Teichococcus oryzae</name>
    <dbReference type="NCBI Taxonomy" id="1608942"/>
    <lineage>
        <taxon>Bacteria</taxon>
        <taxon>Pseudomonadati</taxon>
        <taxon>Pseudomonadota</taxon>
        <taxon>Alphaproteobacteria</taxon>
        <taxon>Acetobacterales</taxon>
        <taxon>Roseomonadaceae</taxon>
        <taxon>Roseomonas</taxon>
    </lineage>
</organism>
<dbReference type="PANTHER" id="PTHR11365">
    <property type="entry name" value="5-OXOPROLINASE RELATED"/>
    <property type="match status" value="1"/>
</dbReference>
<dbReference type="InterPro" id="IPR045079">
    <property type="entry name" value="Oxoprolinase-like"/>
</dbReference>
<feature type="domain" description="Hydantoinase B/oxoprolinase" evidence="1">
    <location>
        <begin position="11"/>
        <end position="523"/>
    </location>
</feature>
<name>A0A5B2TDM5_9PROT</name>
<comment type="caution">
    <text evidence="2">The sequence shown here is derived from an EMBL/GenBank/DDBJ whole genome shotgun (WGS) entry which is preliminary data.</text>
</comment>
<evidence type="ECO:0000313" key="3">
    <source>
        <dbReference type="Proteomes" id="UP000322110"/>
    </source>
</evidence>
<dbReference type="GO" id="GO:0017168">
    <property type="term" value="F:5-oxoprolinase (ATP-hydrolyzing) activity"/>
    <property type="evidence" value="ECO:0007669"/>
    <property type="project" value="TreeGrafter"/>
</dbReference>
<dbReference type="GO" id="GO:0006749">
    <property type="term" value="P:glutathione metabolic process"/>
    <property type="evidence" value="ECO:0007669"/>
    <property type="project" value="TreeGrafter"/>
</dbReference>
<dbReference type="AlphaFoldDB" id="A0A5B2TDM5"/>
<sequence>MTDTSPKVGLIDLQIMWNRLIAVVGEQAQVLIRTAFSPIVRECGDISAGIFDLKGRMLAQAVTGTPGHVNSMAEAVKHFIRHFPIETMKEGDAYITNDPWMGTGHLNDFVITTPAFHKGKLVGLFSCTSHLMDIGGLGNGPEASDVYMEGLYIPMLKLIDQGRVNETLMAMIRANTRLPVDTEGDTYSLAACNDVGVKALSAMMQEFGIDSLDPLAEHIIEKSRAAVLAEVAKLPKGSWHHAMTVDGYDHPLTLEATLTISDSGIHVDYSGTSEMVRRGINVPISYTTAYTVFGLGCVVASDIPNNAGSLAPLTVSAPLGSVLNAPKPAPVSSRHVLGQMLPDMVFGCLRQALPDRVPAEGTSCLWNITVRGERRNPGKANPVFALTITTNGGTGGRPGQDGLSATAFPSGVMGTPVEISEIQSPLMFWRKELRPDSGGAGQSRGGLGQIMEIANNDDAPFELLAAFDRIQFPPRGRDGGSDGAPGYVGLASGAVLRGKGLQTIPPGERLVVLTPGGGGLGDPQARSDAKLAADRRNGLVSDEAATRLYGVAQAAE</sequence>
<evidence type="ECO:0000259" key="1">
    <source>
        <dbReference type="Pfam" id="PF02538"/>
    </source>
</evidence>
<protein>
    <submittedName>
        <fullName evidence="2">Hydantoinase B/oxoprolinase family protein</fullName>
    </submittedName>
</protein>
<proteinExistence type="predicted"/>
<evidence type="ECO:0000313" key="2">
    <source>
        <dbReference type="EMBL" id="KAA2212145.1"/>
    </source>
</evidence>